<dbReference type="GO" id="GO:0051537">
    <property type="term" value="F:2 iron, 2 sulfur cluster binding"/>
    <property type="evidence" value="ECO:0007669"/>
    <property type="project" value="UniProtKB-KW"/>
</dbReference>
<dbReference type="GO" id="GO:0046872">
    <property type="term" value="F:metal ion binding"/>
    <property type="evidence" value="ECO:0007669"/>
    <property type="project" value="UniProtKB-KW"/>
</dbReference>
<dbReference type="EMBL" id="PXYT01000012">
    <property type="protein sequence ID" value="PSR30212.1"/>
    <property type="molecule type" value="Genomic_DNA"/>
</dbReference>
<dbReference type="InterPro" id="IPR050353">
    <property type="entry name" value="PyrK_electron_transfer"/>
</dbReference>
<comment type="cofactor">
    <cofactor evidence="10">
        <name>[2Fe-2S] cluster</name>
        <dbReference type="ChEBI" id="CHEBI:190135"/>
    </cofactor>
</comment>
<keyword evidence="2" id="KW-0813">Transport</keyword>
<evidence type="ECO:0000313" key="14">
    <source>
        <dbReference type="EMBL" id="PSR30212.1"/>
    </source>
</evidence>
<evidence type="ECO:0000256" key="7">
    <source>
        <dbReference type="ARBA" id="ARBA00022982"/>
    </source>
</evidence>
<protein>
    <submittedName>
        <fullName evidence="14">Dihydroorotate dehydrogenase electron transfer subunit</fullName>
    </submittedName>
</protein>
<feature type="binding site" evidence="12">
    <location>
        <position position="230"/>
    </location>
    <ligand>
        <name>[2Fe-2S] cluster</name>
        <dbReference type="ChEBI" id="CHEBI:190135"/>
    </ligand>
</feature>
<evidence type="ECO:0000313" key="15">
    <source>
        <dbReference type="Proteomes" id="UP000242699"/>
    </source>
</evidence>
<dbReference type="PANTHER" id="PTHR43513">
    <property type="entry name" value="DIHYDROOROTATE DEHYDROGENASE B (NAD(+)), ELECTRON TRANSFER SUBUNIT"/>
    <property type="match status" value="1"/>
</dbReference>
<dbReference type="GO" id="GO:0006221">
    <property type="term" value="P:pyrimidine nucleotide biosynthetic process"/>
    <property type="evidence" value="ECO:0007669"/>
    <property type="project" value="InterPro"/>
</dbReference>
<evidence type="ECO:0000256" key="8">
    <source>
        <dbReference type="ARBA" id="ARBA00023004"/>
    </source>
</evidence>
<dbReference type="PIRSF" id="PIRSF006816">
    <property type="entry name" value="Cyc3_hyd_g"/>
    <property type="match status" value="1"/>
</dbReference>
<dbReference type="GO" id="GO:0016491">
    <property type="term" value="F:oxidoreductase activity"/>
    <property type="evidence" value="ECO:0007669"/>
    <property type="project" value="InterPro"/>
</dbReference>
<dbReference type="InterPro" id="IPR017938">
    <property type="entry name" value="Riboflavin_synthase-like_b-brl"/>
</dbReference>
<keyword evidence="6 11" id="KW-0274">FAD</keyword>
<reference evidence="14 15" key="1">
    <citation type="journal article" date="2014" name="BMC Genomics">
        <title>Comparison of environmental and isolate Sulfobacillus genomes reveals diverse carbon, sulfur, nitrogen, and hydrogen metabolisms.</title>
        <authorList>
            <person name="Justice N.B."/>
            <person name="Norman A."/>
            <person name="Brown C.T."/>
            <person name="Singh A."/>
            <person name="Thomas B.C."/>
            <person name="Banfield J.F."/>
        </authorList>
    </citation>
    <scope>NUCLEOTIDE SEQUENCE [LARGE SCALE GENOMIC DNA]</scope>
    <source>
        <strain evidence="14">AMDSBA1</strain>
    </source>
</reference>
<dbReference type="InterPro" id="IPR001433">
    <property type="entry name" value="OxRdtase_FAD/NAD-bd"/>
</dbReference>
<evidence type="ECO:0000256" key="4">
    <source>
        <dbReference type="ARBA" id="ARBA00022714"/>
    </source>
</evidence>
<dbReference type="Gene3D" id="2.40.30.10">
    <property type="entry name" value="Translation factors"/>
    <property type="match status" value="1"/>
</dbReference>
<comment type="cofactor">
    <cofactor evidence="11">
        <name>FAD</name>
        <dbReference type="ChEBI" id="CHEBI:57692"/>
    </cofactor>
    <text evidence="11">Binds 1 FAD per subunit.</text>
</comment>
<evidence type="ECO:0000256" key="6">
    <source>
        <dbReference type="ARBA" id="ARBA00022827"/>
    </source>
</evidence>
<keyword evidence="8 12" id="KW-0408">Iron</keyword>
<evidence type="ECO:0000256" key="5">
    <source>
        <dbReference type="ARBA" id="ARBA00022723"/>
    </source>
</evidence>
<dbReference type="Pfam" id="PF10418">
    <property type="entry name" value="DHODB_Fe-S_bind"/>
    <property type="match status" value="1"/>
</dbReference>
<dbReference type="InterPro" id="IPR039261">
    <property type="entry name" value="FNR_nucleotide-bd"/>
</dbReference>
<feature type="binding site" evidence="11">
    <location>
        <begin position="75"/>
        <end position="76"/>
    </location>
    <ligand>
        <name>FAD</name>
        <dbReference type="ChEBI" id="CHEBI:57692"/>
    </ligand>
</feature>
<accession>A0A2T2X6U5</accession>
<dbReference type="Proteomes" id="UP000242699">
    <property type="component" value="Unassembled WGS sequence"/>
</dbReference>
<keyword evidence="3 11" id="KW-0285">Flavoprotein</keyword>
<comment type="caution">
    <text evidence="14">The sequence shown here is derived from an EMBL/GenBank/DDBJ whole genome shotgun (WGS) entry which is preliminary data.</text>
</comment>
<dbReference type="SUPFAM" id="SSF63380">
    <property type="entry name" value="Riboflavin synthase domain-like"/>
    <property type="match status" value="1"/>
</dbReference>
<sequence length="259" mass="27987">MAKEEQRLRSSIVARTLAAQGHVELILESRELSRAVPGQFAHVLTPGMLRRPLSFSRIDPEHNRVGLLFQVVGSGTAWLAERQTNDVLDVLGPLGHGFPAPDPVRPWVLVGGGVGVPPLFAATQMWLQHTISTPQVIIGARTGAWVVMENDFKRLGVPLTVTTDDGSQGQPGNVLAPLQTWLDAHREGQVYACGPVPMLQAIRRLALGRATAYLALEQRMGCGIGACLACVVPTVGNSGMSYRRVCTDGPVFKAEELMW</sequence>
<dbReference type="PANTHER" id="PTHR43513:SF3">
    <property type="entry name" value="DIHYDROOROTATE DEHYDROGENASE B (NAD(+)), ELECTRON TRANSFER SUBUNIT-RELATED"/>
    <property type="match status" value="1"/>
</dbReference>
<evidence type="ECO:0000256" key="2">
    <source>
        <dbReference type="ARBA" id="ARBA00022448"/>
    </source>
</evidence>
<dbReference type="Pfam" id="PF00175">
    <property type="entry name" value="NAD_binding_1"/>
    <property type="match status" value="1"/>
</dbReference>
<feature type="binding site" evidence="11">
    <location>
        <begin position="68"/>
        <end position="70"/>
    </location>
    <ligand>
        <name>FAD</name>
        <dbReference type="ChEBI" id="CHEBI:57692"/>
    </ligand>
</feature>
<keyword evidence="5 12" id="KW-0479">Metal-binding</keyword>
<evidence type="ECO:0000256" key="11">
    <source>
        <dbReference type="PIRSR" id="PIRSR006816-1"/>
    </source>
</evidence>
<dbReference type="GO" id="GO:0050660">
    <property type="term" value="F:flavin adenine dinucleotide binding"/>
    <property type="evidence" value="ECO:0007669"/>
    <property type="project" value="InterPro"/>
</dbReference>
<evidence type="ECO:0000256" key="9">
    <source>
        <dbReference type="ARBA" id="ARBA00023014"/>
    </source>
</evidence>
<organism evidence="14 15">
    <name type="scientific">Sulfobacillus benefaciens</name>
    <dbReference type="NCBI Taxonomy" id="453960"/>
    <lineage>
        <taxon>Bacteria</taxon>
        <taxon>Bacillati</taxon>
        <taxon>Bacillota</taxon>
        <taxon>Clostridia</taxon>
        <taxon>Eubacteriales</taxon>
        <taxon>Clostridiales Family XVII. Incertae Sedis</taxon>
        <taxon>Sulfobacillus</taxon>
    </lineage>
</organism>
<evidence type="ECO:0000256" key="3">
    <source>
        <dbReference type="ARBA" id="ARBA00022630"/>
    </source>
</evidence>
<feature type="binding site" evidence="12">
    <location>
        <position position="227"/>
    </location>
    <ligand>
        <name>[2Fe-2S] cluster</name>
        <dbReference type="ChEBI" id="CHEBI:190135"/>
    </ligand>
</feature>
<proteinExistence type="inferred from homology"/>
<dbReference type="InterPro" id="IPR037117">
    <property type="entry name" value="Dihydroorotate_DH_ele_sf"/>
</dbReference>
<evidence type="ECO:0000256" key="10">
    <source>
        <dbReference type="ARBA" id="ARBA00034078"/>
    </source>
</evidence>
<dbReference type="PROSITE" id="PS51384">
    <property type="entry name" value="FAD_FR"/>
    <property type="match status" value="1"/>
</dbReference>
<evidence type="ECO:0000259" key="13">
    <source>
        <dbReference type="PROSITE" id="PS51384"/>
    </source>
</evidence>
<feature type="binding site" evidence="12">
    <location>
        <position position="246"/>
    </location>
    <ligand>
        <name>[2Fe-2S] cluster</name>
        <dbReference type="ChEBI" id="CHEBI:190135"/>
    </ligand>
</feature>
<comment type="cofactor">
    <cofactor evidence="12">
        <name>[2Fe-2S] cluster</name>
        <dbReference type="ChEBI" id="CHEBI:190135"/>
    </cofactor>
    <text evidence="12">Binds 1 [2Fe-2S] cluster per subunit.</text>
</comment>
<dbReference type="Gene3D" id="2.10.240.10">
    <property type="entry name" value="Dihydroorotate dehydrogenase, electron transfer subunit"/>
    <property type="match status" value="1"/>
</dbReference>
<comment type="similarity">
    <text evidence="1">Belongs to the PyrK family.</text>
</comment>
<keyword evidence="4 12" id="KW-0001">2Fe-2S</keyword>
<dbReference type="InterPro" id="IPR017927">
    <property type="entry name" value="FAD-bd_FR_type"/>
</dbReference>
<evidence type="ECO:0000256" key="1">
    <source>
        <dbReference type="ARBA" id="ARBA00006422"/>
    </source>
</evidence>
<keyword evidence="9 12" id="KW-0411">Iron-sulfur</keyword>
<dbReference type="SUPFAM" id="SSF52343">
    <property type="entry name" value="Ferredoxin reductase-like, C-terminal NADP-linked domain"/>
    <property type="match status" value="1"/>
</dbReference>
<dbReference type="AlphaFoldDB" id="A0A2T2X6U5"/>
<feature type="binding site" evidence="12">
    <location>
        <position position="222"/>
    </location>
    <ligand>
        <name>[2Fe-2S] cluster</name>
        <dbReference type="ChEBI" id="CHEBI:190135"/>
    </ligand>
</feature>
<dbReference type="CDD" id="cd06218">
    <property type="entry name" value="DHOD_e_trans"/>
    <property type="match status" value="1"/>
</dbReference>
<gene>
    <name evidence="14" type="ORF">C7B43_06795</name>
</gene>
<dbReference type="InterPro" id="IPR012165">
    <property type="entry name" value="Cyt_c3_hydrogenase_gsu"/>
</dbReference>
<evidence type="ECO:0000256" key="12">
    <source>
        <dbReference type="PIRSR" id="PIRSR006816-2"/>
    </source>
</evidence>
<keyword evidence="7" id="KW-0249">Electron transport</keyword>
<feature type="domain" description="FAD-binding FR-type" evidence="13">
    <location>
        <begin position="5"/>
        <end position="100"/>
    </location>
</feature>
<dbReference type="Gene3D" id="3.40.50.80">
    <property type="entry name" value="Nucleotide-binding domain of ferredoxin-NADP reductase (FNR) module"/>
    <property type="match status" value="1"/>
</dbReference>
<name>A0A2T2X6U5_9FIRM</name>
<dbReference type="InterPro" id="IPR019480">
    <property type="entry name" value="Dihydroorotate_DH_Fe-S-bd"/>
</dbReference>
<feature type="binding site" evidence="11">
    <location>
        <begin position="51"/>
        <end position="54"/>
    </location>
    <ligand>
        <name>FAD</name>
        <dbReference type="ChEBI" id="CHEBI:57692"/>
    </ligand>
</feature>